<comment type="caution">
    <text evidence="1">The sequence shown here is derived from an EMBL/GenBank/DDBJ whole genome shotgun (WGS) entry which is preliminary data.</text>
</comment>
<organism evidence="1 2">
    <name type="scientific">Paracoccus sediminis</name>
    <dbReference type="NCBI Taxonomy" id="1214787"/>
    <lineage>
        <taxon>Bacteria</taxon>
        <taxon>Pseudomonadati</taxon>
        <taxon>Pseudomonadota</taxon>
        <taxon>Alphaproteobacteria</taxon>
        <taxon>Rhodobacterales</taxon>
        <taxon>Paracoccaceae</taxon>
        <taxon>Paracoccus</taxon>
    </lineage>
</organism>
<keyword evidence="1" id="KW-0547">Nucleotide-binding</keyword>
<keyword evidence="2" id="KW-1185">Reference proteome</keyword>
<evidence type="ECO:0000313" key="2">
    <source>
        <dbReference type="Proteomes" id="UP000292859"/>
    </source>
</evidence>
<dbReference type="RefSeq" id="WP_089389013.1">
    <property type="nucleotide sequence ID" value="NZ_FZNM01000013.1"/>
</dbReference>
<dbReference type="Gene3D" id="3.40.50.300">
    <property type="entry name" value="P-loop containing nucleotide triphosphate hydrolases"/>
    <property type="match status" value="1"/>
</dbReference>
<dbReference type="EMBL" id="SIRL01000013">
    <property type="protein sequence ID" value="TBN47509.1"/>
    <property type="molecule type" value="Genomic_DNA"/>
</dbReference>
<dbReference type="SUPFAM" id="SSF52540">
    <property type="entry name" value="P-loop containing nucleoside triphosphate hydrolases"/>
    <property type="match status" value="1"/>
</dbReference>
<keyword evidence="1" id="KW-0067">ATP-binding</keyword>
<sequence length="166" mass="18466">MDALASRYSVPTPILHLICGLPGSGKTTLARQLENQGKGLRLSPDEWMSTLGFQLYDEGGRARVEQLQWRLAQRLLAAGNDVILENGFWSREERDSYRAVAQSLGCETRLHYLDVPVEELQRRIIARNRDAPADAAVDPNDLLAWSKMFEPPTTDELAVGHGTAPP</sequence>
<reference evidence="1 2" key="1">
    <citation type="submission" date="2019-02" db="EMBL/GenBank/DDBJ databases">
        <authorList>
            <person name="Zhang G."/>
        </authorList>
    </citation>
    <scope>NUCLEOTIDE SEQUENCE [LARGE SCALE GENOMIC DNA]</scope>
    <source>
        <strain evidence="1 2">CMB17</strain>
    </source>
</reference>
<name>A0ABY1YFG2_9RHOB</name>
<dbReference type="InterPro" id="IPR027417">
    <property type="entry name" value="P-loop_NTPase"/>
</dbReference>
<protein>
    <submittedName>
        <fullName evidence="1">ATP-binding protein</fullName>
    </submittedName>
</protein>
<dbReference type="Proteomes" id="UP000292859">
    <property type="component" value="Unassembled WGS sequence"/>
</dbReference>
<dbReference type="GO" id="GO:0005524">
    <property type="term" value="F:ATP binding"/>
    <property type="evidence" value="ECO:0007669"/>
    <property type="project" value="UniProtKB-KW"/>
</dbReference>
<gene>
    <name evidence="1" type="ORF">EYF88_14970</name>
</gene>
<dbReference type="Pfam" id="PF13671">
    <property type="entry name" value="AAA_33"/>
    <property type="match status" value="1"/>
</dbReference>
<evidence type="ECO:0000313" key="1">
    <source>
        <dbReference type="EMBL" id="TBN47509.1"/>
    </source>
</evidence>
<proteinExistence type="predicted"/>
<accession>A0ABY1YFG2</accession>